<feature type="transmembrane region" description="Helical" evidence="1">
    <location>
        <begin position="6"/>
        <end position="22"/>
    </location>
</feature>
<feature type="transmembrane region" description="Helical" evidence="1">
    <location>
        <begin position="220"/>
        <end position="241"/>
    </location>
</feature>
<dbReference type="AlphaFoldDB" id="A0A7U3UML6"/>
<reference evidence="3 4" key="4">
    <citation type="journal article" date="2020" name="Sci. Rep.">
        <title>beta-carboline chemical signals induce reveromycin production through a LuxR family regulator in Streptomyces sp. SN-593.</title>
        <authorList>
            <person name="Panthee S."/>
            <person name="Kito N."/>
            <person name="Hayashi T."/>
            <person name="Shimizu T."/>
            <person name="Ishikawa J."/>
            <person name="Hamamoto H."/>
            <person name="Osada H."/>
            <person name="Takahashi S."/>
        </authorList>
    </citation>
    <scope>NUCLEOTIDE SEQUENCE [LARGE SCALE GENOMIC DNA]</scope>
    <source>
        <strain evidence="3 4">SN-593</strain>
    </source>
</reference>
<gene>
    <name evidence="3" type="ORF">RVR_147</name>
</gene>
<feature type="transmembrane region" description="Helical" evidence="1">
    <location>
        <begin position="111"/>
        <end position="127"/>
    </location>
</feature>
<evidence type="ECO:0000313" key="4">
    <source>
        <dbReference type="Proteomes" id="UP000595703"/>
    </source>
</evidence>
<dbReference type="NCBIfam" id="NF042915">
    <property type="entry name" value="MAB_1171c_fam"/>
    <property type="match status" value="1"/>
</dbReference>
<protein>
    <recommendedName>
        <fullName evidence="2">DUF6545 domain-containing protein</fullName>
    </recommendedName>
</protein>
<evidence type="ECO:0000313" key="3">
    <source>
        <dbReference type="EMBL" id="BBA95328.1"/>
    </source>
</evidence>
<feature type="domain" description="DUF6545" evidence="2">
    <location>
        <begin position="251"/>
        <end position="403"/>
    </location>
</feature>
<reference evidence="3 4" key="3">
    <citation type="journal article" date="2011" name="Nat. Chem. Biol.">
        <title>Reveromycin A biosynthesis uses RevG and RevJ for stereospecific spiroacetal formation.</title>
        <authorList>
            <person name="Takahashi S."/>
            <person name="Toyoda A."/>
            <person name="Sekiyama Y."/>
            <person name="Takagi H."/>
            <person name="Nogawa T."/>
            <person name="Uramoto M."/>
            <person name="Suzuki R."/>
            <person name="Koshino H."/>
            <person name="Kumano T."/>
            <person name="Panthee S."/>
            <person name="Dairi T."/>
            <person name="Ishikawa J."/>
            <person name="Ikeda H."/>
            <person name="Sakaki Y."/>
            <person name="Osada H."/>
        </authorList>
    </citation>
    <scope>NUCLEOTIDE SEQUENCE [LARGE SCALE GENOMIC DNA]</scope>
    <source>
        <strain evidence="3 4">SN-593</strain>
    </source>
</reference>
<dbReference type="Proteomes" id="UP000595703">
    <property type="component" value="Chromosome"/>
</dbReference>
<dbReference type="EMBL" id="AP018365">
    <property type="protein sequence ID" value="BBA95328.1"/>
    <property type="molecule type" value="Genomic_DNA"/>
</dbReference>
<sequence>MVDTGTYSAGALLIAFACYRMVVVRRGGPDPDPANRYVAWFAMSMGAALLVLAPDTLEALHRSGPAAPRAGALLGTELKMCSLTALALIARALAEPDRPQRETERRSARRALAAGVLLAALYLPAGVREHHGSGYVTGTAARWLLAGYDLLFVVYALRCLALFTTLLGRHSRGLPPSALRTGLRLMRASGAVGAAWTMLLLWDAVQVLRWGRQDTAEHPAGAVLALLCVLLAVSGATATTWGRALAAPFRLVRAARSYRALEPLWSALYEAHPGIALRPPREEGRPALRDMQFALYRRVIEIHDGRLSLRPYYPADARAWLATRAANAVSGGPGPSATAALPPGCAPSDAVTEAASLAAAVEARRAGLQPPPRRPGLAATALPRTGTIDGDVAWLTVVARNFADITGPDGRVRT</sequence>
<keyword evidence="1" id="KW-1133">Transmembrane helix</keyword>
<name>A0A7U3UML6_9ACTN</name>
<proteinExistence type="predicted"/>
<reference evidence="3 4" key="1">
    <citation type="journal article" date="2010" name="J. Bacteriol.">
        <title>Biochemical characterization of a novel indole prenyltransferase from Streptomyces sp. SN-593.</title>
        <authorList>
            <person name="Takahashi S."/>
            <person name="Takagi H."/>
            <person name="Toyoda A."/>
            <person name="Uramoto M."/>
            <person name="Nogawa T."/>
            <person name="Ueki M."/>
            <person name="Sakaki Y."/>
            <person name="Osada H."/>
        </authorList>
    </citation>
    <scope>NUCLEOTIDE SEQUENCE [LARGE SCALE GENOMIC DNA]</scope>
    <source>
        <strain evidence="3 4">SN-593</strain>
    </source>
</reference>
<feature type="transmembrane region" description="Helical" evidence="1">
    <location>
        <begin position="188"/>
        <end position="208"/>
    </location>
</feature>
<evidence type="ECO:0000259" key="2">
    <source>
        <dbReference type="Pfam" id="PF20182"/>
    </source>
</evidence>
<feature type="transmembrane region" description="Helical" evidence="1">
    <location>
        <begin position="34"/>
        <end position="52"/>
    </location>
</feature>
<organism evidence="3 4">
    <name type="scientific">Actinacidiphila reveromycinica</name>
    <dbReference type="NCBI Taxonomy" id="659352"/>
    <lineage>
        <taxon>Bacteria</taxon>
        <taxon>Bacillati</taxon>
        <taxon>Actinomycetota</taxon>
        <taxon>Actinomycetes</taxon>
        <taxon>Kitasatosporales</taxon>
        <taxon>Streptomycetaceae</taxon>
        <taxon>Actinacidiphila</taxon>
    </lineage>
</organism>
<keyword evidence="4" id="KW-1185">Reference proteome</keyword>
<dbReference type="InterPro" id="IPR046675">
    <property type="entry name" value="DUF6545"/>
</dbReference>
<feature type="transmembrane region" description="Helical" evidence="1">
    <location>
        <begin position="72"/>
        <end position="90"/>
    </location>
</feature>
<dbReference type="KEGG" id="arev:RVR_147"/>
<dbReference type="InterPro" id="IPR050039">
    <property type="entry name" value="MAB_1171c-like"/>
</dbReference>
<keyword evidence="1" id="KW-0472">Membrane</keyword>
<reference evidence="3 4" key="2">
    <citation type="journal article" date="2011" name="J. Antibiot.">
        <title>Furaquinocins I and J: novel polyketide isoprenoid hybrid compounds from Streptomyces reveromyceticus SN-593.</title>
        <authorList>
            <person name="Panthee S."/>
            <person name="Takahashi S."/>
            <person name="Takagi H."/>
            <person name="Nogawa T."/>
            <person name="Oowada E."/>
            <person name="Uramoto M."/>
            <person name="Osada H."/>
        </authorList>
    </citation>
    <scope>NUCLEOTIDE SEQUENCE [LARGE SCALE GENOMIC DNA]</scope>
    <source>
        <strain evidence="3 4">SN-593</strain>
    </source>
</reference>
<keyword evidence="1" id="KW-0812">Transmembrane</keyword>
<feature type="transmembrane region" description="Helical" evidence="1">
    <location>
        <begin position="147"/>
        <end position="167"/>
    </location>
</feature>
<dbReference type="RefSeq" id="WP_202231878.1">
    <property type="nucleotide sequence ID" value="NZ_AP018365.1"/>
</dbReference>
<dbReference type="Pfam" id="PF20182">
    <property type="entry name" value="DUF6545"/>
    <property type="match status" value="1"/>
</dbReference>
<evidence type="ECO:0000256" key="1">
    <source>
        <dbReference type="SAM" id="Phobius"/>
    </source>
</evidence>
<accession>A0A7U3UML6</accession>